<protein>
    <submittedName>
        <fullName evidence="2">DUF2232 domain-containing protein</fullName>
    </submittedName>
</protein>
<evidence type="ECO:0000256" key="1">
    <source>
        <dbReference type="SAM" id="Phobius"/>
    </source>
</evidence>
<reference evidence="2" key="1">
    <citation type="submission" date="2018-06" db="EMBL/GenBank/DDBJ databases">
        <title>Paenibacillus xerothermodurans sp. nov. an extremely dry heat resistant spore forming bacterium isolated from the soil of Cape Canaveral, Florida.</title>
        <authorList>
            <person name="Seuylemezian A."/>
            <person name="Kaur N."/>
            <person name="Patil P."/>
            <person name="Patil P."/>
            <person name="Mayilraj S."/>
            <person name="Vaishampayan P."/>
        </authorList>
    </citation>
    <scope>NUCLEOTIDE SEQUENCE [LARGE SCALE GENOMIC DNA]</scope>
    <source>
        <strain evidence="2">ATCC 27380</strain>
    </source>
</reference>
<name>A0A2W1N617_PAEXE</name>
<dbReference type="OrthoDB" id="2987886at2"/>
<feature type="transmembrane region" description="Helical" evidence="1">
    <location>
        <begin position="235"/>
        <end position="261"/>
    </location>
</feature>
<evidence type="ECO:0000313" key="3">
    <source>
        <dbReference type="Proteomes" id="UP000214746"/>
    </source>
</evidence>
<keyword evidence="1" id="KW-0812">Transmembrane</keyword>
<dbReference type="PANTHER" id="PTHR41324:SF1">
    <property type="entry name" value="DUF2232 DOMAIN-CONTAINING PROTEIN"/>
    <property type="match status" value="1"/>
</dbReference>
<accession>A0A2W1N617</accession>
<organism evidence="2 3">
    <name type="scientific">Paenibacillus xerothermodurans</name>
    <dbReference type="NCBI Taxonomy" id="1977292"/>
    <lineage>
        <taxon>Bacteria</taxon>
        <taxon>Bacillati</taxon>
        <taxon>Bacillota</taxon>
        <taxon>Bacilli</taxon>
        <taxon>Bacillales</taxon>
        <taxon>Paenibacillaceae</taxon>
        <taxon>Paenibacillus</taxon>
    </lineage>
</organism>
<dbReference type="AlphaFoldDB" id="A0A2W1N617"/>
<dbReference type="PANTHER" id="PTHR41324">
    <property type="entry name" value="MEMBRANE PROTEIN-RELATED"/>
    <property type="match status" value="1"/>
</dbReference>
<dbReference type="RefSeq" id="WP_089201805.1">
    <property type="nucleotide sequence ID" value="NZ_NHRJ02000022.1"/>
</dbReference>
<feature type="transmembrane region" description="Helical" evidence="1">
    <location>
        <begin position="273"/>
        <end position="300"/>
    </location>
</feature>
<gene>
    <name evidence="2" type="ORF">CBW46_020425</name>
</gene>
<keyword evidence="1" id="KW-0472">Membrane</keyword>
<evidence type="ECO:0000313" key="2">
    <source>
        <dbReference type="EMBL" id="PZE19070.1"/>
    </source>
</evidence>
<dbReference type="InterPro" id="IPR018710">
    <property type="entry name" value="DUF2232"/>
</dbReference>
<dbReference type="EMBL" id="NHRJ02000022">
    <property type="protein sequence ID" value="PZE19070.1"/>
    <property type="molecule type" value="Genomic_DNA"/>
</dbReference>
<feature type="transmembrane region" description="Helical" evidence="1">
    <location>
        <begin position="52"/>
        <end position="85"/>
    </location>
</feature>
<feature type="transmembrane region" description="Helical" evidence="1">
    <location>
        <begin position="169"/>
        <end position="188"/>
    </location>
</feature>
<dbReference type="Pfam" id="PF09991">
    <property type="entry name" value="DUF2232"/>
    <property type="match status" value="1"/>
</dbReference>
<sequence>MLGKGLAKGLGWSVITVILLLSVITPLNIITMNLLMVPVLIQFVRYDVKRFLLVYGISLAAVYVLTSMLMIGWVGLLLISVSLFLLPPVIQMGNLYRRRAAARTVVTVGTLTLLAEMLLSILVAYMFGFNLIAKMRQFMLESLNTLPDQLKGLLAMDPADVVRVISQMLPMMMIGFSIVLVVITHWISRRILNRGGADIPGFKPVHEWRLPRSFLWYYMIALLMELFVQDPDSGVYMVLLNLLPLLTMAFAVQAIAFLFFVAHANRWNRLLPVTGIVLLVLFFPLTYFLFSLLGVFDVAFPIRERMARK</sequence>
<dbReference type="Proteomes" id="UP000214746">
    <property type="component" value="Unassembled WGS sequence"/>
</dbReference>
<keyword evidence="3" id="KW-1185">Reference proteome</keyword>
<proteinExistence type="predicted"/>
<keyword evidence="1" id="KW-1133">Transmembrane helix</keyword>
<feature type="transmembrane region" description="Helical" evidence="1">
    <location>
        <begin position="105"/>
        <end position="133"/>
    </location>
</feature>
<feature type="transmembrane region" description="Helical" evidence="1">
    <location>
        <begin position="12"/>
        <end position="40"/>
    </location>
</feature>
<comment type="caution">
    <text evidence="2">The sequence shown here is derived from an EMBL/GenBank/DDBJ whole genome shotgun (WGS) entry which is preliminary data.</text>
</comment>